<protein>
    <submittedName>
        <fullName evidence="8">Uu.00g081770.m01.CDS01</fullName>
    </submittedName>
</protein>
<dbReference type="PANTHER" id="PTHR46720:SF3">
    <property type="entry name" value="FAD-BINDING DOMAIN-CONTAINING PROTEIN-RELATED"/>
    <property type="match status" value="1"/>
</dbReference>
<evidence type="ECO:0000259" key="7">
    <source>
        <dbReference type="Pfam" id="PF01494"/>
    </source>
</evidence>
<dbReference type="SUPFAM" id="SSF54373">
    <property type="entry name" value="FAD-linked reductases, C-terminal domain"/>
    <property type="match status" value="1"/>
</dbReference>
<dbReference type="GO" id="GO:0016491">
    <property type="term" value="F:oxidoreductase activity"/>
    <property type="evidence" value="ECO:0007669"/>
    <property type="project" value="UniProtKB-KW"/>
</dbReference>
<evidence type="ECO:0000256" key="2">
    <source>
        <dbReference type="ARBA" id="ARBA00007992"/>
    </source>
</evidence>
<keyword evidence="6" id="KW-0812">Transmembrane</keyword>
<keyword evidence="4" id="KW-0274">FAD</keyword>
<keyword evidence="6" id="KW-1133">Transmembrane helix</keyword>
<proteinExistence type="inferred from homology"/>
<keyword evidence="3" id="KW-0285">Flavoprotein</keyword>
<comment type="pathway">
    <text evidence="1">Secondary metabolite biosynthesis.</text>
</comment>
<dbReference type="InterPro" id="IPR002938">
    <property type="entry name" value="FAD-bd"/>
</dbReference>
<evidence type="ECO:0000313" key="8">
    <source>
        <dbReference type="EMBL" id="CAJ2506991.1"/>
    </source>
</evidence>
<dbReference type="InterPro" id="IPR036188">
    <property type="entry name" value="FAD/NAD-bd_sf"/>
</dbReference>
<dbReference type="Pfam" id="PF01494">
    <property type="entry name" value="FAD_binding_3"/>
    <property type="match status" value="1"/>
</dbReference>
<accession>A0AAI8YJC0</accession>
<dbReference type="PANTHER" id="PTHR46720">
    <property type="entry name" value="HYDROXYLASE, PUTATIVE (AFU_ORTHOLOGUE AFUA_3G01460)-RELATED"/>
    <property type="match status" value="1"/>
</dbReference>
<dbReference type="Proteomes" id="UP001295740">
    <property type="component" value="Unassembled WGS sequence"/>
</dbReference>
<reference evidence="8" key="1">
    <citation type="submission" date="2023-10" db="EMBL/GenBank/DDBJ databases">
        <authorList>
            <person name="Hackl T."/>
        </authorList>
    </citation>
    <scope>NUCLEOTIDE SEQUENCE</scope>
</reference>
<comment type="caution">
    <text evidence="8">The sequence shown here is derived from an EMBL/GenBank/DDBJ whole genome shotgun (WGS) entry which is preliminary data.</text>
</comment>
<comment type="similarity">
    <text evidence="2">Belongs to the paxM FAD-dependent monooxygenase family.</text>
</comment>
<organism evidence="8 9">
    <name type="scientific">Anthostomella pinea</name>
    <dbReference type="NCBI Taxonomy" id="933095"/>
    <lineage>
        <taxon>Eukaryota</taxon>
        <taxon>Fungi</taxon>
        <taxon>Dikarya</taxon>
        <taxon>Ascomycota</taxon>
        <taxon>Pezizomycotina</taxon>
        <taxon>Sordariomycetes</taxon>
        <taxon>Xylariomycetidae</taxon>
        <taxon>Xylariales</taxon>
        <taxon>Xylariaceae</taxon>
        <taxon>Anthostomella</taxon>
    </lineage>
</organism>
<evidence type="ECO:0000256" key="3">
    <source>
        <dbReference type="ARBA" id="ARBA00022630"/>
    </source>
</evidence>
<evidence type="ECO:0000256" key="4">
    <source>
        <dbReference type="ARBA" id="ARBA00022827"/>
    </source>
</evidence>
<gene>
    <name evidence="8" type="ORF">KHLLAP_LOCUS7459</name>
</gene>
<feature type="transmembrane region" description="Helical" evidence="6">
    <location>
        <begin position="7"/>
        <end position="26"/>
    </location>
</feature>
<dbReference type="GO" id="GO:0044550">
    <property type="term" value="P:secondary metabolite biosynthetic process"/>
    <property type="evidence" value="ECO:0007669"/>
    <property type="project" value="TreeGrafter"/>
</dbReference>
<name>A0AAI8YJC0_9PEZI</name>
<dbReference type="EMBL" id="CAUWAG010000010">
    <property type="protein sequence ID" value="CAJ2506991.1"/>
    <property type="molecule type" value="Genomic_DNA"/>
</dbReference>
<sequence length="431" mass="47939">MAAKKDFEIAIVGGGIAGITLAIALLKHNIPVQVYEQGHAFSEIGAGVAFGPNAVRAMDYCDQSVRYAFDEVATRNQWASKQTVYFDFLDGMAKTKPKVDRDILFTLENQVGANSVHRADFMEQMAKLVPKDLAHFRKRLEDVTEDAGTGRLRMKFTDGTTAEADAVIGCDGIKSRTRQLIVGEDHPSAKPHYSQKYAYRAVMPMQRAIEAVGGERAENACLWMGEKAHVLTFPINHGKTFNLVAIVTDDKEWPDVTHLTLPAHKDEALKDYSHFGDSVLKNLEMVDDNVDRWALFDTCDHPVPTFYKGRLCISGDAAHATTPHHGAGAGFCIEDSAVLTHLLTDERVTAPGDLESVFAAFNANRKERDQWLVADSRRTGEIYEFNTEDPGKDLTKIEKELRESFGKVWDYDLETALETAREDLGSRLGKK</sequence>
<dbReference type="AlphaFoldDB" id="A0AAI8YJC0"/>
<keyword evidence="5" id="KW-0560">Oxidoreductase</keyword>
<dbReference type="PRINTS" id="PR00420">
    <property type="entry name" value="RNGMNOXGNASE"/>
</dbReference>
<evidence type="ECO:0000256" key="6">
    <source>
        <dbReference type="SAM" id="Phobius"/>
    </source>
</evidence>
<feature type="domain" description="FAD-binding" evidence="7">
    <location>
        <begin position="7"/>
        <end position="344"/>
    </location>
</feature>
<evidence type="ECO:0000256" key="5">
    <source>
        <dbReference type="ARBA" id="ARBA00023002"/>
    </source>
</evidence>
<keyword evidence="6" id="KW-0472">Membrane</keyword>
<dbReference type="Gene3D" id="3.50.50.60">
    <property type="entry name" value="FAD/NAD(P)-binding domain"/>
    <property type="match status" value="1"/>
</dbReference>
<dbReference type="GO" id="GO:0071949">
    <property type="term" value="F:FAD binding"/>
    <property type="evidence" value="ECO:0007669"/>
    <property type="project" value="InterPro"/>
</dbReference>
<dbReference type="InterPro" id="IPR051104">
    <property type="entry name" value="FAD_monoxygenase"/>
</dbReference>
<dbReference type="FunFam" id="3.50.50.60:FF:000153">
    <property type="entry name" value="Salicylate hydroxylase, putative"/>
    <property type="match status" value="1"/>
</dbReference>
<keyword evidence="9" id="KW-1185">Reference proteome</keyword>
<evidence type="ECO:0000256" key="1">
    <source>
        <dbReference type="ARBA" id="ARBA00005179"/>
    </source>
</evidence>
<evidence type="ECO:0000313" key="9">
    <source>
        <dbReference type="Proteomes" id="UP001295740"/>
    </source>
</evidence>
<dbReference type="SUPFAM" id="SSF51905">
    <property type="entry name" value="FAD/NAD(P)-binding domain"/>
    <property type="match status" value="1"/>
</dbReference>